<accession>A0AAX3M1B5</accession>
<keyword evidence="2 6" id="KW-0808">Transferase</keyword>
<dbReference type="GO" id="GO:0009024">
    <property type="term" value="F:tagatose-6-phosphate kinase activity"/>
    <property type="evidence" value="ECO:0007669"/>
    <property type="project" value="UniProtKB-EC"/>
</dbReference>
<dbReference type="GO" id="GO:0005829">
    <property type="term" value="C:cytosol"/>
    <property type="evidence" value="ECO:0007669"/>
    <property type="project" value="TreeGrafter"/>
</dbReference>
<reference evidence="8 9" key="1">
    <citation type="submission" date="2023-02" db="EMBL/GenBank/DDBJ databases">
        <title>Genome sequence of Paenibacillus kyungheensis KACC 18744.</title>
        <authorList>
            <person name="Kim S."/>
            <person name="Heo J."/>
            <person name="Kwon S.-W."/>
        </authorList>
    </citation>
    <scope>NUCLEOTIDE SEQUENCE [LARGE SCALE GENOMIC DNA]</scope>
    <source>
        <strain evidence="8 9">KACC 18744</strain>
    </source>
</reference>
<keyword evidence="4" id="KW-0418">Kinase</keyword>
<evidence type="ECO:0000256" key="3">
    <source>
        <dbReference type="ARBA" id="ARBA00022741"/>
    </source>
</evidence>
<dbReference type="FunFam" id="3.40.1190.20:FF:000001">
    <property type="entry name" value="Phosphofructokinase"/>
    <property type="match status" value="1"/>
</dbReference>
<dbReference type="AlphaFoldDB" id="A0AAX3M1B5"/>
<name>A0AAX3M1B5_9BACL</name>
<protein>
    <recommendedName>
        <fullName evidence="6">Tagatose-6-phosphate kinase</fullName>
        <ecNumber evidence="6">2.7.1.144</ecNumber>
    </recommendedName>
</protein>
<keyword evidence="5 6" id="KW-0067">ATP-binding</keyword>
<dbReference type="InterPro" id="IPR011611">
    <property type="entry name" value="PfkB_dom"/>
</dbReference>
<dbReference type="GO" id="GO:0008443">
    <property type="term" value="F:phosphofructokinase activity"/>
    <property type="evidence" value="ECO:0007669"/>
    <property type="project" value="TreeGrafter"/>
</dbReference>
<dbReference type="InterPro" id="IPR017583">
    <property type="entry name" value="Tagatose/fructose_Pkinase"/>
</dbReference>
<evidence type="ECO:0000259" key="7">
    <source>
        <dbReference type="Pfam" id="PF00294"/>
    </source>
</evidence>
<evidence type="ECO:0000256" key="1">
    <source>
        <dbReference type="ARBA" id="ARBA00005380"/>
    </source>
</evidence>
<dbReference type="Gene3D" id="3.40.1190.20">
    <property type="match status" value="1"/>
</dbReference>
<dbReference type="GO" id="GO:0005988">
    <property type="term" value="P:lactose metabolic process"/>
    <property type="evidence" value="ECO:0007669"/>
    <property type="project" value="UniProtKB-KW"/>
</dbReference>
<keyword evidence="3 6" id="KW-0547">Nucleotide-binding</keyword>
<evidence type="ECO:0000256" key="2">
    <source>
        <dbReference type="ARBA" id="ARBA00022679"/>
    </source>
</evidence>
<dbReference type="Proteomes" id="UP001220509">
    <property type="component" value="Chromosome"/>
</dbReference>
<evidence type="ECO:0000313" key="8">
    <source>
        <dbReference type="EMBL" id="WCT55439.1"/>
    </source>
</evidence>
<keyword evidence="6" id="KW-0423">Lactose metabolism</keyword>
<dbReference type="GO" id="GO:0044281">
    <property type="term" value="P:small molecule metabolic process"/>
    <property type="evidence" value="ECO:0007669"/>
    <property type="project" value="UniProtKB-ARBA"/>
</dbReference>
<proteinExistence type="inferred from homology"/>
<evidence type="ECO:0000313" key="9">
    <source>
        <dbReference type="Proteomes" id="UP001220509"/>
    </source>
</evidence>
<keyword evidence="9" id="KW-1185">Reference proteome</keyword>
<dbReference type="RefSeq" id="WP_273613809.1">
    <property type="nucleotide sequence ID" value="NZ_CP117416.1"/>
</dbReference>
<dbReference type="EMBL" id="CP117416">
    <property type="protein sequence ID" value="WCT55439.1"/>
    <property type="molecule type" value="Genomic_DNA"/>
</dbReference>
<sequence length="313" mass="33223">MITTVTLNTALDIIYRAPAFHMDQVHRLPGITVPGGKGINAARVIHTLGESVTATGFVAGYNGQKMQFLLQQEGVRCEFIEVQGETRLAITVLDQQQGTQTELIEQASSYVTPESLILLEQQIEKAARTSAWVLFSGSIPEGCPADLYATLIQIAKAQGAQTALDASGEALRYGLQASPDLVKPNEDEACAWAGIPTADHYSDQTLDDVLTAMLDHGVQMATISLGKHGAIAAQGSARYRLHVPQLDIVSALGSGDAMAAGMVTAAYRGAELAEMLRYGAACGSACALQPIAGKVDLQDVQHILQHIKITPES</sequence>
<gene>
    <name evidence="8" type="ORF">PQ456_20180</name>
</gene>
<evidence type="ECO:0000256" key="4">
    <source>
        <dbReference type="ARBA" id="ARBA00022777"/>
    </source>
</evidence>
<dbReference type="GO" id="GO:0005524">
    <property type="term" value="F:ATP binding"/>
    <property type="evidence" value="ECO:0007669"/>
    <property type="project" value="UniProtKB-KW"/>
</dbReference>
<dbReference type="SUPFAM" id="SSF53613">
    <property type="entry name" value="Ribokinase-like"/>
    <property type="match status" value="1"/>
</dbReference>
<dbReference type="PANTHER" id="PTHR46566:SF2">
    <property type="entry name" value="ATP-DEPENDENT 6-PHOSPHOFRUCTOKINASE ISOZYME 2"/>
    <property type="match status" value="1"/>
</dbReference>
<feature type="domain" description="Carbohydrate kinase PfkB" evidence="7">
    <location>
        <begin position="33"/>
        <end position="290"/>
    </location>
</feature>
<dbReference type="InterPro" id="IPR029056">
    <property type="entry name" value="Ribokinase-like"/>
</dbReference>
<comment type="catalytic activity">
    <reaction evidence="6">
        <text>D-tagatofuranose 6-phosphate + ATP = D-tagatofuranose 1,6-bisphosphate + ADP + H(+)</text>
        <dbReference type="Rhea" id="RHEA:12420"/>
        <dbReference type="ChEBI" id="CHEBI:15378"/>
        <dbReference type="ChEBI" id="CHEBI:30616"/>
        <dbReference type="ChEBI" id="CHEBI:58694"/>
        <dbReference type="ChEBI" id="CHEBI:58695"/>
        <dbReference type="ChEBI" id="CHEBI:456216"/>
        <dbReference type="EC" id="2.7.1.144"/>
    </reaction>
</comment>
<comment type="pathway">
    <text evidence="6">Carbohydrate metabolism; D-tagatose 6-phosphate degradation; D-glyceraldehyde 3-phosphate and glycerone phosphate from D-tagatose 6-phosphate: step 1/2.</text>
</comment>
<dbReference type="PIRSF" id="PIRSF000535">
    <property type="entry name" value="1PFK/6PFK/LacC"/>
    <property type="match status" value="1"/>
</dbReference>
<comment type="similarity">
    <text evidence="1">Belongs to the carbohydrate kinase pfkB family.</text>
</comment>
<dbReference type="NCBIfam" id="TIGR03168">
    <property type="entry name" value="1-PFK"/>
    <property type="match status" value="1"/>
</dbReference>
<dbReference type="GO" id="GO:0016052">
    <property type="term" value="P:carbohydrate catabolic process"/>
    <property type="evidence" value="ECO:0007669"/>
    <property type="project" value="UniProtKB-ARBA"/>
</dbReference>
<dbReference type="KEGG" id="pka:PQ456_20180"/>
<comment type="similarity">
    <text evidence="6">Belongs to the carbohydrate kinase PfkB family. LacC subfamily.</text>
</comment>
<dbReference type="PANTHER" id="PTHR46566">
    <property type="entry name" value="1-PHOSPHOFRUCTOKINASE-RELATED"/>
    <property type="match status" value="1"/>
</dbReference>
<evidence type="ECO:0000256" key="6">
    <source>
        <dbReference type="PIRNR" id="PIRNR000535"/>
    </source>
</evidence>
<evidence type="ECO:0000256" key="5">
    <source>
        <dbReference type="ARBA" id="ARBA00022840"/>
    </source>
</evidence>
<dbReference type="EC" id="2.7.1.144" evidence="6"/>
<dbReference type="Pfam" id="PF00294">
    <property type="entry name" value="PfkB"/>
    <property type="match status" value="1"/>
</dbReference>
<dbReference type="CDD" id="cd01164">
    <property type="entry name" value="FruK_PfkB_like"/>
    <property type="match status" value="1"/>
</dbReference>
<organism evidence="8 9">
    <name type="scientific">Paenibacillus kyungheensis</name>
    <dbReference type="NCBI Taxonomy" id="1452732"/>
    <lineage>
        <taxon>Bacteria</taxon>
        <taxon>Bacillati</taxon>
        <taxon>Bacillota</taxon>
        <taxon>Bacilli</taxon>
        <taxon>Bacillales</taxon>
        <taxon>Paenibacillaceae</taxon>
        <taxon>Paenibacillus</taxon>
    </lineage>
</organism>